<keyword evidence="2" id="KW-1185">Reference proteome</keyword>
<name>A0AAW1PJA4_9CHLO</name>
<dbReference type="InterPro" id="IPR038538">
    <property type="entry name" value="MTERF_sf"/>
</dbReference>
<dbReference type="Gene3D" id="1.25.70.10">
    <property type="entry name" value="Transcription termination factor 3, mitochondrial"/>
    <property type="match status" value="1"/>
</dbReference>
<sequence>MPCLAAFGLPSVGPQRLHSYRPTQTLLLHQKTALHVRQRRNFCRAEVNYATGAPPTPKAPPAGQVQEIRKTLLQIGWQRAWIDGISDRLIKREFDTTAERCKDVVTYLTDEIGIPSNNVCNMASRAARILGQDVEQQIKPVVDYINGRGVSGHALGLLLAAHPKLLLCTVASDGAVLHLGNSRAQAIFAVREDCISHQLAKPGMVDKPTCT</sequence>
<evidence type="ECO:0000313" key="2">
    <source>
        <dbReference type="Proteomes" id="UP001465755"/>
    </source>
</evidence>
<proteinExistence type="predicted"/>
<dbReference type="EMBL" id="JALJOQ010000029">
    <property type="protein sequence ID" value="KAK9807929.1"/>
    <property type="molecule type" value="Genomic_DNA"/>
</dbReference>
<dbReference type="AlphaFoldDB" id="A0AAW1PJA4"/>
<dbReference type="Proteomes" id="UP001465755">
    <property type="component" value="Unassembled WGS sequence"/>
</dbReference>
<accession>A0AAW1PJA4</accession>
<comment type="caution">
    <text evidence="1">The sequence shown here is derived from an EMBL/GenBank/DDBJ whole genome shotgun (WGS) entry which is preliminary data.</text>
</comment>
<reference evidence="1 2" key="1">
    <citation type="journal article" date="2024" name="Nat. Commun.">
        <title>Phylogenomics reveals the evolutionary origins of lichenization in chlorophyte algae.</title>
        <authorList>
            <person name="Puginier C."/>
            <person name="Libourel C."/>
            <person name="Otte J."/>
            <person name="Skaloud P."/>
            <person name="Haon M."/>
            <person name="Grisel S."/>
            <person name="Petersen M."/>
            <person name="Berrin J.G."/>
            <person name="Delaux P.M."/>
            <person name="Dal Grande F."/>
            <person name="Keller J."/>
        </authorList>
    </citation>
    <scope>NUCLEOTIDE SEQUENCE [LARGE SCALE GENOMIC DNA]</scope>
    <source>
        <strain evidence="1 2">SAG 2036</strain>
    </source>
</reference>
<evidence type="ECO:0000313" key="1">
    <source>
        <dbReference type="EMBL" id="KAK9807929.1"/>
    </source>
</evidence>
<organism evidence="1 2">
    <name type="scientific">Symbiochloris irregularis</name>
    <dbReference type="NCBI Taxonomy" id="706552"/>
    <lineage>
        <taxon>Eukaryota</taxon>
        <taxon>Viridiplantae</taxon>
        <taxon>Chlorophyta</taxon>
        <taxon>core chlorophytes</taxon>
        <taxon>Trebouxiophyceae</taxon>
        <taxon>Trebouxiales</taxon>
        <taxon>Trebouxiaceae</taxon>
        <taxon>Symbiochloris</taxon>
    </lineage>
</organism>
<protein>
    <submittedName>
        <fullName evidence="1">Uncharacterized protein</fullName>
    </submittedName>
</protein>
<gene>
    <name evidence="1" type="ORF">WJX73_003433</name>
</gene>